<dbReference type="SUPFAM" id="SSF49464">
    <property type="entry name" value="Carboxypeptidase regulatory domain-like"/>
    <property type="match status" value="1"/>
</dbReference>
<evidence type="ECO:0000313" key="10">
    <source>
        <dbReference type="Proteomes" id="UP000292424"/>
    </source>
</evidence>
<keyword evidence="10" id="KW-1185">Reference proteome</keyword>
<dbReference type="Proteomes" id="UP000292424">
    <property type="component" value="Chromosome"/>
</dbReference>
<sequence>MTTVIKMFVFSIMMITIFNFSYGQNQTSPLSIKVLNESNIPIEGAIIFLDSLGKSLGSTDATGSYIIKKTNKSHRIYISNVGYTTDSVDIDSTKRSIYIFTLHPLHNYLDTVLVKNINQIIKDKPLIGLTSLDMTKNKYIPVIFGEQDVLKSIQLLPGIKSAGDGNSGFYVRGGNTDQNLILYDEAPIYNASHLLGFFSTFNADIIQSLNVYKGDLPANYGGRLSSLVDIKSKDGDNTKTNYSGSIGLISSHINIDGPIKRNKSSFYLSARRTYVDALLKLSSDTSIRKNVLNFYDINAKLSFKVKKGNLSFSLYKGRDNLGLNNQFGLSWGNTLISGNYSHWQNYKLSSITTIYHTSYNYLINLDMDKTPTNPSDVQILSKISDFGFKHEKQLKFHKNQIFYVGLSSIYHRITPGSIYANQYANYNTLIQPKKYSLENNLWIADNITFGKYSVHLGLRASDFMILGPGIFYDYDNSGNLIDSSKHLHRSIVKNYWNLEPRFTFNYSITTNINIKLGYARNTQNIHLLNNTGVSTPTDIWLSSTNNIKPEIADQYSMGINITSTNKTYDFTSELYYKKLENQIDYKNGADLQINTYIESQLLYGKGKTYGWENILKKNNGKLTGWISYTYSRSMKKIMGINNDSYYPTFQDRPNELSIVAIYKSNNKWTYSSTFIYYTGPAVTYPSAKYTIDGIYVNYYSGRNQNRYPAYHRLDLSATYTPLTKRNYHSSWTFGIFNAYGRENTYKIDFIKDPNNPNKTIARQTALFRFIPTITYNFKF</sequence>
<evidence type="ECO:0000256" key="2">
    <source>
        <dbReference type="ARBA" id="ARBA00022448"/>
    </source>
</evidence>
<dbReference type="Gene3D" id="2.170.130.10">
    <property type="entry name" value="TonB-dependent receptor, plug domain"/>
    <property type="match status" value="1"/>
</dbReference>
<evidence type="ECO:0000256" key="4">
    <source>
        <dbReference type="ARBA" id="ARBA00022692"/>
    </source>
</evidence>
<dbReference type="InterPro" id="IPR012910">
    <property type="entry name" value="Plug_dom"/>
</dbReference>
<proteinExistence type="inferred from homology"/>
<evidence type="ECO:0000313" key="9">
    <source>
        <dbReference type="EMBL" id="QES89748.1"/>
    </source>
</evidence>
<keyword evidence="2 7" id="KW-0813">Transport</keyword>
<dbReference type="InterPro" id="IPR036942">
    <property type="entry name" value="Beta-barrel_TonB_sf"/>
</dbReference>
<dbReference type="SUPFAM" id="SSF56935">
    <property type="entry name" value="Porins"/>
    <property type="match status" value="1"/>
</dbReference>
<comment type="similarity">
    <text evidence="7">Belongs to the TonB-dependent receptor family.</text>
</comment>
<feature type="domain" description="TonB-dependent receptor plug" evidence="8">
    <location>
        <begin position="146"/>
        <end position="223"/>
    </location>
</feature>
<keyword evidence="3 7" id="KW-1134">Transmembrane beta strand</keyword>
<reference evidence="9 10" key="1">
    <citation type="submission" date="2019-09" db="EMBL/GenBank/DDBJ databases">
        <title>Complete genome sequence of Arachidicoccus sp. B3-10 isolated from apple orchard soil.</title>
        <authorList>
            <person name="Kim H.S."/>
            <person name="Han K.-I."/>
            <person name="Suh M.K."/>
            <person name="Lee K.C."/>
            <person name="Eom M.K."/>
            <person name="Kim J.-S."/>
            <person name="Kang S.W."/>
            <person name="Sin Y."/>
            <person name="Lee J.-S."/>
        </authorList>
    </citation>
    <scope>NUCLEOTIDE SEQUENCE [LARGE SCALE GENOMIC DNA]</scope>
    <source>
        <strain evidence="9 10">B3-10</strain>
    </source>
</reference>
<dbReference type="OrthoDB" id="9803050at2"/>
<dbReference type="InterPro" id="IPR008969">
    <property type="entry name" value="CarboxyPept-like_regulatory"/>
</dbReference>
<dbReference type="Pfam" id="PF07715">
    <property type="entry name" value="Plug"/>
    <property type="match status" value="1"/>
</dbReference>
<keyword evidence="4 7" id="KW-0812">Transmembrane</keyword>
<dbReference type="KEGG" id="arac:E0W69_014120"/>
<protein>
    <submittedName>
        <fullName evidence="9">TonB-dependent receptor</fullName>
    </submittedName>
</protein>
<evidence type="ECO:0000259" key="8">
    <source>
        <dbReference type="Pfam" id="PF07715"/>
    </source>
</evidence>
<evidence type="ECO:0000256" key="6">
    <source>
        <dbReference type="ARBA" id="ARBA00023237"/>
    </source>
</evidence>
<evidence type="ECO:0000256" key="7">
    <source>
        <dbReference type="PROSITE-ProRule" id="PRU01360"/>
    </source>
</evidence>
<dbReference type="PROSITE" id="PS52016">
    <property type="entry name" value="TONB_DEPENDENT_REC_3"/>
    <property type="match status" value="1"/>
</dbReference>
<keyword evidence="5 7" id="KW-0472">Membrane</keyword>
<evidence type="ECO:0000256" key="1">
    <source>
        <dbReference type="ARBA" id="ARBA00004571"/>
    </source>
</evidence>
<organism evidence="9 10">
    <name type="scientific">Rhizosphaericola mali</name>
    <dbReference type="NCBI Taxonomy" id="2545455"/>
    <lineage>
        <taxon>Bacteria</taxon>
        <taxon>Pseudomonadati</taxon>
        <taxon>Bacteroidota</taxon>
        <taxon>Chitinophagia</taxon>
        <taxon>Chitinophagales</taxon>
        <taxon>Chitinophagaceae</taxon>
        <taxon>Rhizosphaericola</taxon>
    </lineage>
</organism>
<dbReference type="Gene3D" id="2.40.170.20">
    <property type="entry name" value="TonB-dependent receptor, beta-barrel domain"/>
    <property type="match status" value="1"/>
</dbReference>
<gene>
    <name evidence="9" type="ORF">E0W69_014120</name>
</gene>
<name>A0A5P2G4Y1_9BACT</name>
<comment type="subcellular location">
    <subcellularLocation>
        <location evidence="1 7">Cell outer membrane</location>
        <topology evidence="1 7">Multi-pass membrane protein</topology>
    </subcellularLocation>
</comment>
<keyword evidence="6 7" id="KW-0998">Cell outer membrane</keyword>
<dbReference type="InterPro" id="IPR039426">
    <property type="entry name" value="TonB-dep_rcpt-like"/>
</dbReference>
<accession>A0A5P2G4Y1</accession>
<dbReference type="AlphaFoldDB" id="A0A5P2G4Y1"/>
<dbReference type="GO" id="GO:0009279">
    <property type="term" value="C:cell outer membrane"/>
    <property type="evidence" value="ECO:0007669"/>
    <property type="project" value="UniProtKB-SubCell"/>
</dbReference>
<keyword evidence="9" id="KW-0675">Receptor</keyword>
<dbReference type="EMBL" id="CP044016">
    <property type="protein sequence ID" value="QES89748.1"/>
    <property type="molecule type" value="Genomic_DNA"/>
</dbReference>
<dbReference type="InterPro" id="IPR037066">
    <property type="entry name" value="Plug_dom_sf"/>
</dbReference>
<evidence type="ECO:0000256" key="3">
    <source>
        <dbReference type="ARBA" id="ARBA00022452"/>
    </source>
</evidence>
<evidence type="ECO:0000256" key="5">
    <source>
        <dbReference type="ARBA" id="ARBA00023136"/>
    </source>
</evidence>